<evidence type="ECO:0000256" key="5">
    <source>
        <dbReference type="ARBA" id="ARBA00044690"/>
    </source>
</evidence>
<evidence type="ECO:0000256" key="2">
    <source>
        <dbReference type="ARBA" id="ARBA00011738"/>
    </source>
</evidence>
<evidence type="ECO:0000313" key="11">
    <source>
        <dbReference type="WormBase" id="SRAE_1000229900"/>
    </source>
</evidence>
<accession>A0A090L7D3</accession>
<evidence type="ECO:0000313" key="8">
    <source>
        <dbReference type="EMBL" id="CEF64043.1"/>
    </source>
</evidence>
<dbReference type="EMBL" id="LN609528">
    <property type="protein sequence ID" value="CEF64043.1"/>
    <property type="molecule type" value="Genomic_DNA"/>
</dbReference>
<name>A0A090L7D3_STRRB</name>
<dbReference type="InterPro" id="IPR036866">
    <property type="entry name" value="RibonucZ/Hydroxyglut_hydro"/>
</dbReference>
<evidence type="ECO:0000256" key="3">
    <source>
        <dbReference type="ARBA" id="ARBA00014856"/>
    </source>
</evidence>
<dbReference type="InterPro" id="IPR001279">
    <property type="entry name" value="Metallo-B-lactamas"/>
</dbReference>
<feature type="domain" description="Metallo-beta-lactamase" evidence="7">
    <location>
        <begin position="23"/>
        <end position="176"/>
    </location>
</feature>
<dbReference type="WBParaSite" id="SRAE_1000229900.1">
    <property type="protein sequence ID" value="SRAE_1000229900.1"/>
    <property type="gene ID" value="WBGene00258913"/>
</dbReference>
<evidence type="ECO:0000256" key="1">
    <source>
        <dbReference type="ARBA" id="ARBA00004514"/>
    </source>
</evidence>
<dbReference type="GeneID" id="36376408"/>
<comment type="catalytic activity">
    <reaction evidence="5">
        <text>a ribonucleotidyl-ribonucleotide-RNA + H2O = a 3'-end ribonucleotide-RNA + a 5'-end 5'-phospho-ribonucleoside-RNA + H(+)</text>
        <dbReference type="Rhea" id="RHEA:68096"/>
        <dbReference type="Rhea" id="RHEA-COMP:15179"/>
        <dbReference type="Rhea" id="RHEA-COMP:17355"/>
        <dbReference type="Rhea" id="RHEA-COMP:17428"/>
        <dbReference type="ChEBI" id="CHEBI:15377"/>
        <dbReference type="ChEBI" id="CHEBI:15378"/>
        <dbReference type="ChEBI" id="CHEBI:74896"/>
        <dbReference type="ChEBI" id="CHEBI:138282"/>
        <dbReference type="ChEBI" id="CHEBI:173118"/>
    </reaction>
    <physiologicalReaction direction="left-to-right" evidence="5">
        <dbReference type="Rhea" id="RHEA:68097"/>
    </physiologicalReaction>
</comment>
<dbReference type="RefSeq" id="XP_024503244.1">
    <property type="nucleotide sequence ID" value="XM_024649358.1"/>
</dbReference>
<dbReference type="PANTHER" id="PTHR23200">
    <property type="entry name" value="METALLO-BETA-LACTAMASE DOMAIN-CONTAINING PROTEIN 1"/>
    <property type="match status" value="1"/>
</dbReference>
<dbReference type="CTD" id="36376408"/>
<sequence length="304" mass="35537">MSIITQLIEGYVSEENVNIIKASGSVTLIENNGKILLFDCGDPWNEEDLKESLFKKRCLGISNITDIIISHWHIDHIGNIGLFESNKLRKSIEEFDEIEKIMNIKIGVVKECHSSVDTYIIAFDGKDYTLVAGDLFENEDDIWNSEYWYSQSKNIYNQKLIRYLLSKKVNFIIPGHGKLFKLTEKHKHKLYNDAFGDSDLIKIYNIIDNKYQCYIEGPDYHVVINDWKFENDEEYEKITHFIVTHNNYKYFVNIKKYSNAKIIMDNDIAIKNSYFPNELNQQFKNEKELTIATSSDGTFFTIVD</sequence>
<dbReference type="InterPro" id="IPR039344">
    <property type="entry name" value="MBLAC1"/>
</dbReference>
<dbReference type="PANTHER" id="PTHR23200:SF48">
    <property type="entry name" value="METALLO-BETA-LACTAMASE DOMAIN-CONTAINING PROTEIN 1"/>
    <property type="match status" value="1"/>
</dbReference>
<comment type="subunit">
    <text evidence="2">Homodimer.</text>
</comment>
<dbReference type="Pfam" id="PF00753">
    <property type="entry name" value="Lactamase_B"/>
    <property type="match status" value="1"/>
</dbReference>
<dbReference type="Gene3D" id="3.60.15.10">
    <property type="entry name" value="Ribonuclease Z/Hydroxyacylglutathione hydrolase-like"/>
    <property type="match status" value="1"/>
</dbReference>
<comment type="subcellular location">
    <subcellularLocation>
        <location evidence="1">Cytoplasm</location>
        <location evidence="1">Cytosol</location>
    </subcellularLocation>
</comment>
<reference evidence="8 9" key="1">
    <citation type="submission" date="2014-09" db="EMBL/GenBank/DDBJ databases">
        <authorList>
            <person name="Martin A.A."/>
        </authorList>
    </citation>
    <scope>NUCLEOTIDE SEQUENCE</scope>
    <source>
        <strain evidence="9">ED321</strain>
        <strain evidence="8">ED321 Heterogonic</strain>
    </source>
</reference>
<evidence type="ECO:0000256" key="6">
    <source>
        <dbReference type="ARBA" id="ARBA00045869"/>
    </source>
</evidence>
<reference evidence="10" key="2">
    <citation type="submission" date="2020-12" db="UniProtKB">
        <authorList>
            <consortium name="WormBaseParasite"/>
        </authorList>
    </citation>
    <scope>IDENTIFICATION</scope>
</reference>
<evidence type="ECO:0000313" key="9">
    <source>
        <dbReference type="Proteomes" id="UP000035682"/>
    </source>
</evidence>
<protein>
    <recommendedName>
        <fullName evidence="3">Metallo-beta-lactamase domain-containing protein 1</fullName>
    </recommendedName>
    <alternativeName>
        <fullName evidence="4">Endoribonuclease MBLAC1</fullName>
    </alternativeName>
</protein>
<gene>
    <name evidence="8 10 11" type="ORF">SRAE_1000229900</name>
</gene>
<dbReference type="Proteomes" id="UP000035682">
    <property type="component" value="Unplaced"/>
</dbReference>
<evidence type="ECO:0000259" key="7">
    <source>
        <dbReference type="SMART" id="SM00849"/>
    </source>
</evidence>
<dbReference type="WormBase" id="SRAE_1000229900">
    <property type="protein sequence ID" value="SRP08512"/>
    <property type="gene ID" value="WBGene00258913"/>
</dbReference>
<comment type="function">
    <text evidence="6">Endoribonuclease that catalyzes the hydrolysis of histone-coding pre-mRNA 3'-end. Involved in histone pre-mRNA processing during the S-phase of the cell cycle, which is required for entering/progressing through S-phase. Cleaves histone pre-mRNA at a major and a minor cleavage site after the 5'-ACCCA-3' and the 5'-ACCCACA-3' sequence, respectively, and located downstream of the stem-loop. May require the presence of the HDE element located at the histone pre-RNA 3'-end to avoid non-specific cleavage.</text>
</comment>
<evidence type="ECO:0000313" key="10">
    <source>
        <dbReference type="WBParaSite" id="SRAE_1000229900.1"/>
    </source>
</evidence>
<organism evidence="8">
    <name type="scientific">Strongyloides ratti</name>
    <name type="common">Parasitic roundworm</name>
    <dbReference type="NCBI Taxonomy" id="34506"/>
    <lineage>
        <taxon>Eukaryota</taxon>
        <taxon>Metazoa</taxon>
        <taxon>Ecdysozoa</taxon>
        <taxon>Nematoda</taxon>
        <taxon>Chromadorea</taxon>
        <taxon>Rhabditida</taxon>
        <taxon>Tylenchina</taxon>
        <taxon>Panagrolaimomorpha</taxon>
        <taxon>Strongyloidoidea</taxon>
        <taxon>Strongyloididae</taxon>
        <taxon>Strongyloides</taxon>
    </lineage>
</organism>
<dbReference type="AlphaFoldDB" id="A0A090L7D3"/>
<dbReference type="GO" id="GO:0005829">
    <property type="term" value="C:cytosol"/>
    <property type="evidence" value="ECO:0007669"/>
    <property type="project" value="UniProtKB-SubCell"/>
</dbReference>
<keyword evidence="9" id="KW-1185">Reference proteome</keyword>
<proteinExistence type="predicted"/>
<evidence type="ECO:0000256" key="4">
    <source>
        <dbReference type="ARBA" id="ARBA00032988"/>
    </source>
</evidence>
<dbReference type="SUPFAM" id="SSF56281">
    <property type="entry name" value="Metallo-hydrolase/oxidoreductase"/>
    <property type="match status" value="1"/>
</dbReference>
<dbReference type="OrthoDB" id="10250730at2759"/>
<dbReference type="SMART" id="SM00849">
    <property type="entry name" value="Lactamase_B"/>
    <property type="match status" value="1"/>
</dbReference>